<dbReference type="PANTHER" id="PTHR28221">
    <property type="entry name" value="RNA POLYMERASE I-SPECIFIC TRANSCRIPTION INITIATION FACTOR RRN6"/>
    <property type="match status" value="1"/>
</dbReference>
<dbReference type="GO" id="GO:0070860">
    <property type="term" value="C:RNA polymerase I core factor complex"/>
    <property type="evidence" value="ECO:0007669"/>
    <property type="project" value="TreeGrafter"/>
</dbReference>
<keyword evidence="5" id="KW-1185">Reference proteome</keyword>
<organism evidence="3">
    <name type="scientific">Gaeumannomyces tritici (strain R3-111a-1)</name>
    <name type="common">Wheat and barley take-all root rot fungus</name>
    <name type="synonym">Gaeumannomyces graminis var. tritici</name>
    <dbReference type="NCBI Taxonomy" id="644352"/>
    <lineage>
        <taxon>Eukaryota</taxon>
        <taxon>Fungi</taxon>
        <taxon>Dikarya</taxon>
        <taxon>Ascomycota</taxon>
        <taxon>Pezizomycotina</taxon>
        <taxon>Sordariomycetes</taxon>
        <taxon>Sordariomycetidae</taxon>
        <taxon>Magnaporthales</taxon>
        <taxon>Magnaporthaceae</taxon>
        <taxon>Gaeumannomyces</taxon>
    </lineage>
</organism>
<feature type="region of interest" description="Disordered" evidence="1">
    <location>
        <begin position="404"/>
        <end position="432"/>
    </location>
</feature>
<proteinExistence type="predicted"/>
<dbReference type="Proteomes" id="UP000006039">
    <property type="component" value="Unassembled WGS sequence"/>
</dbReference>
<dbReference type="GO" id="GO:0042790">
    <property type="term" value="P:nucleolar large rRNA transcription by RNA polymerase I"/>
    <property type="evidence" value="ECO:0007669"/>
    <property type="project" value="TreeGrafter"/>
</dbReference>
<sequence>MASRRPSSARRAAARHLVHRANDVVLGHVGRVSYLPRDLHKRNDEDDEDDDGQGENNRGYVLGHLHINRMVDRTPRIEQVLPFDEWYAPSRADDAGGPPAGARALRSQQRWLFRSHPGAFLGLGGDLGSLLQEQTSAAAAAAPSQGADLLSSLLGAGEITDATRPTHPVGVPALVMVCGRAGDVVRVVRLRDAKRSWSREEGRDQTQGGGDRNDRGSTPAAALSVAVSDVGYEGFWDGEGVPVIKVQFVAVPKTQGGLRRWLLVQTAQATMVFQPEIRAVPTWSRASRRASDGGAGKGPCFIELIPALTIQSSQVGDGLNSDFSFDPGSEDDPRPRLAIVDRAGEWTVWNITGDRGSRHKPLSAMVVHSGYVHDGLPADRARLIVLGDEEEQCRISWAAARAGGATRKKQRNDSGLDLPAPDGETAGSSPSRAEALVMSTLKTLKILDLEGGDNSAIFAELVDPKTPEAILDVCVCPGDLSRLFVLTSTAVFWIQLTRLRPGVKGVSDQQRDHGRRWPGHIAITILLSCPHLRSPVDSALRMTVAAQPQQPVTLGHGDDVDAPAWLVCIFSSASAPRVTLFWFAVPPATAGAASAVFHHQTTRLSWDNEAARGRRQVGDKEPYRPPPPRIRSLSLLARPSLFRQEPKFAQLLVLDATLGLRSALCAAYSSAPSSAAPGGSRGNLRVWGAAADEEAARGSAAKRKRILRSIRDSFVVRDDYSGFFEVDDGSRPHAKQEAGGPAAARPGFHTLNLSPVMSIVMERMTTKVAAARAPSPQMGGLEGGGASNVSGAFAAIGRVVRTGVEQGHLPLRTLLEATGNTTGSVNTDVVQSRWTDELGQLRELTDDILKVNDLAVGSYTTDASSLLERLLRLWPPAPEGLPEGLLQPEAAAFRERLVGFVAMEIFLAQFGVSGQA</sequence>
<name>J3PL12_GAET3</name>
<evidence type="ECO:0000259" key="2">
    <source>
        <dbReference type="Pfam" id="PF10214"/>
    </source>
</evidence>
<protein>
    <recommendedName>
        <fullName evidence="2">RRN6 beta-propeller domain-containing protein</fullName>
    </recommendedName>
</protein>
<dbReference type="GO" id="GO:0001179">
    <property type="term" value="F:RNA polymerase I general transcription initiation factor binding"/>
    <property type="evidence" value="ECO:0007669"/>
    <property type="project" value="TreeGrafter"/>
</dbReference>
<evidence type="ECO:0000313" key="5">
    <source>
        <dbReference type="Proteomes" id="UP000006039"/>
    </source>
</evidence>
<reference evidence="5" key="1">
    <citation type="submission" date="2010-07" db="EMBL/GenBank/DDBJ databases">
        <title>The genome sequence of Gaeumannomyces graminis var. tritici strain R3-111a-1.</title>
        <authorList>
            <consortium name="The Broad Institute Genome Sequencing Platform"/>
            <person name="Ma L.-J."/>
            <person name="Dead R."/>
            <person name="Young S."/>
            <person name="Zeng Q."/>
            <person name="Koehrsen M."/>
            <person name="Alvarado L."/>
            <person name="Berlin A."/>
            <person name="Chapman S.B."/>
            <person name="Chen Z."/>
            <person name="Freedman E."/>
            <person name="Gellesch M."/>
            <person name="Goldberg J."/>
            <person name="Griggs A."/>
            <person name="Gujja S."/>
            <person name="Heilman E.R."/>
            <person name="Heiman D."/>
            <person name="Hepburn T."/>
            <person name="Howarth C."/>
            <person name="Jen D."/>
            <person name="Larson L."/>
            <person name="Mehta T."/>
            <person name="Neiman D."/>
            <person name="Pearson M."/>
            <person name="Roberts A."/>
            <person name="Saif S."/>
            <person name="Shea T."/>
            <person name="Shenoy N."/>
            <person name="Sisk P."/>
            <person name="Stolte C."/>
            <person name="Sykes S."/>
            <person name="Walk T."/>
            <person name="White J."/>
            <person name="Yandava C."/>
            <person name="Haas B."/>
            <person name="Nusbaum C."/>
            <person name="Birren B."/>
        </authorList>
    </citation>
    <scope>NUCLEOTIDE SEQUENCE [LARGE SCALE GENOMIC DNA]</scope>
    <source>
        <strain evidence="5">R3-111a-1</strain>
    </source>
</reference>
<feature type="region of interest" description="Disordered" evidence="1">
    <location>
        <begin position="610"/>
        <end position="629"/>
    </location>
</feature>
<reference evidence="3" key="2">
    <citation type="submission" date="2010-07" db="EMBL/GenBank/DDBJ databases">
        <authorList>
            <consortium name="The Broad Institute Genome Sequencing Platform"/>
            <consortium name="Broad Institute Genome Sequencing Center for Infectious Disease"/>
            <person name="Ma L.-J."/>
            <person name="Dead R."/>
            <person name="Young S."/>
            <person name="Zeng Q."/>
            <person name="Koehrsen M."/>
            <person name="Alvarado L."/>
            <person name="Berlin A."/>
            <person name="Chapman S.B."/>
            <person name="Chen Z."/>
            <person name="Freedman E."/>
            <person name="Gellesch M."/>
            <person name="Goldberg J."/>
            <person name="Griggs A."/>
            <person name="Gujja S."/>
            <person name="Heilman E.R."/>
            <person name="Heiman D."/>
            <person name="Hepburn T."/>
            <person name="Howarth C."/>
            <person name="Jen D."/>
            <person name="Larson L."/>
            <person name="Mehta T."/>
            <person name="Neiman D."/>
            <person name="Pearson M."/>
            <person name="Roberts A."/>
            <person name="Saif S."/>
            <person name="Shea T."/>
            <person name="Shenoy N."/>
            <person name="Sisk P."/>
            <person name="Stolte C."/>
            <person name="Sykes S."/>
            <person name="Walk T."/>
            <person name="White J."/>
            <person name="Yandava C."/>
            <person name="Haas B."/>
            <person name="Nusbaum C."/>
            <person name="Birren B."/>
        </authorList>
    </citation>
    <scope>NUCLEOTIDE SEQUENCE</scope>
    <source>
        <strain evidence="3">R3-111a-1</strain>
    </source>
</reference>
<reference evidence="4" key="4">
    <citation type="journal article" date="2015" name="G3 (Bethesda)">
        <title>Genome sequences of three phytopathogenic species of the Magnaporthaceae family of fungi.</title>
        <authorList>
            <person name="Okagaki L.H."/>
            <person name="Nunes C.C."/>
            <person name="Sailsbery J."/>
            <person name="Clay B."/>
            <person name="Brown D."/>
            <person name="John T."/>
            <person name="Oh Y."/>
            <person name="Young N."/>
            <person name="Fitzgerald M."/>
            <person name="Haas B.J."/>
            <person name="Zeng Q."/>
            <person name="Young S."/>
            <person name="Adiconis X."/>
            <person name="Fan L."/>
            <person name="Levin J.Z."/>
            <person name="Mitchell T.K."/>
            <person name="Okubara P.A."/>
            <person name="Farman M.L."/>
            <person name="Kohn L.M."/>
            <person name="Birren B."/>
            <person name="Ma L.-J."/>
            <person name="Dean R.A."/>
        </authorList>
    </citation>
    <scope>NUCLEOTIDE SEQUENCE</scope>
    <source>
        <strain evidence="4">R3-111a-1</strain>
    </source>
</reference>
<reference evidence="4" key="5">
    <citation type="submission" date="2018-04" db="UniProtKB">
        <authorList>
            <consortium name="EnsemblFungi"/>
        </authorList>
    </citation>
    <scope>IDENTIFICATION</scope>
    <source>
        <strain evidence="4">R3-111a-1</strain>
    </source>
</reference>
<dbReference type="RefSeq" id="XP_009230438.1">
    <property type="nucleotide sequence ID" value="XM_009232174.1"/>
</dbReference>
<dbReference type="EnsemblFungi" id="EJT68173">
    <property type="protein sequence ID" value="EJT68173"/>
    <property type="gene ID" value="GGTG_14247"/>
</dbReference>
<evidence type="ECO:0000313" key="4">
    <source>
        <dbReference type="EnsemblFungi" id="EJT68173"/>
    </source>
</evidence>
<evidence type="ECO:0000256" key="1">
    <source>
        <dbReference type="SAM" id="MobiDB-lite"/>
    </source>
</evidence>
<dbReference type="InterPro" id="IPR048535">
    <property type="entry name" value="RRN6_beta-prop"/>
</dbReference>
<dbReference type="AlphaFoldDB" id="J3PL12"/>
<feature type="compositionally biased region" description="Basic and acidic residues" evidence="1">
    <location>
        <begin position="195"/>
        <end position="204"/>
    </location>
</feature>
<dbReference type="VEuPathDB" id="FungiDB:GGTG_14247"/>
<dbReference type="GO" id="GO:0001163">
    <property type="term" value="F:RNA polymerase I transcription regulatory region sequence-specific DNA binding"/>
    <property type="evidence" value="ECO:0007669"/>
    <property type="project" value="TreeGrafter"/>
</dbReference>
<gene>
    <name evidence="4" type="primary">20354705</name>
    <name evidence="3" type="ORF">GGTG_14247</name>
</gene>
<dbReference type="Pfam" id="PF10214">
    <property type="entry name" value="Rrn6_beta-prop"/>
    <property type="match status" value="1"/>
</dbReference>
<dbReference type="OrthoDB" id="4090074at2759"/>
<dbReference type="InterPro" id="IPR019350">
    <property type="entry name" value="RNA_pol_I-sp_TIF_RRN6-like"/>
</dbReference>
<reference evidence="3" key="3">
    <citation type="submission" date="2010-09" db="EMBL/GenBank/DDBJ databases">
        <title>Annotation of Gaeumannomyces graminis var. tritici R3-111a-1.</title>
        <authorList>
            <consortium name="The Broad Institute Genome Sequencing Platform"/>
            <person name="Ma L.-J."/>
            <person name="Dead R."/>
            <person name="Young S.K."/>
            <person name="Zeng Q."/>
            <person name="Gargeya S."/>
            <person name="Fitzgerald M."/>
            <person name="Haas B."/>
            <person name="Abouelleil A."/>
            <person name="Alvarado L."/>
            <person name="Arachchi H.M."/>
            <person name="Berlin A."/>
            <person name="Brown A."/>
            <person name="Chapman S.B."/>
            <person name="Chen Z."/>
            <person name="Dunbar C."/>
            <person name="Freedman E."/>
            <person name="Gearin G."/>
            <person name="Gellesch M."/>
            <person name="Goldberg J."/>
            <person name="Griggs A."/>
            <person name="Gujja S."/>
            <person name="Heiman D."/>
            <person name="Howarth C."/>
            <person name="Larson L."/>
            <person name="Lui A."/>
            <person name="MacDonald P.J.P."/>
            <person name="Mehta T."/>
            <person name="Montmayeur A."/>
            <person name="Murphy C."/>
            <person name="Neiman D."/>
            <person name="Pearson M."/>
            <person name="Priest M."/>
            <person name="Roberts A."/>
            <person name="Saif S."/>
            <person name="Shea T."/>
            <person name="Shenoy N."/>
            <person name="Sisk P."/>
            <person name="Stolte C."/>
            <person name="Sykes S."/>
            <person name="Yandava C."/>
            <person name="Wortman J."/>
            <person name="Nusbaum C."/>
            <person name="Birren B."/>
        </authorList>
    </citation>
    <scope>NUCLEOTIDE SEQUENCE</scope>
    <source>
        <strain evidence="3">R3-111a-1</strain>
    </source>
</reference>
<dbReference type="EMBL" id="GL385592">
    <property type="protein sequence ID" value="EJT68173.1"/>
    <property type="molecule type" value="Genomic_DNA"/>
</dbReference>
<feature type="region of interest" description="Disordered" evidence="1">
    <location>
        <begin position="37"/>
        <end position="59"/>
    </location>
</feature>
<dbReference type="GeneID" id="20354705"/>
<feature type="domain" description="RRN6 beta-propeller" evidence="2">
    <location>
        <begin position="151"/>
        <end position="595"/>
    </location>
</feature>
<accession>J3PL12</accession>
<feature type="compositionally biased region" description="Basic and acidic residues" evidence="1">
    <location>
        <begin position="610"/>
        <end position="623"/>
    </location>
</feature>
<dbReference type="HOGENOM" id="CLU_317833_0_0_1"/>
<dbReference type="PANTHER" id="PTHR28221:SF2">
    <property type="entry name" value="RNA POLYMERASE I-SPECIFIC TRANSCRIPTION INITIATION FACTOR RRN6"/>
    <property type="match status" value="1"/>
</dbReference>
<dbReference type="eggNOG" id="ENOG502QRAW">
    <property type="taxonomic scope" value="Eukaryota"/>
</dbReference>
<feature type="region of interest" description="Disordered" evidence="1">
    <location>
        <begin position="195"/>
        <end position="219"/>
    </location>
</feature>
<evidence type="ECO:0000313" key="3">
    <source>
        <dbReference type="EMBL" id="EJT68173.1"/>
    </source>
</evidence>